<dbReference type="GO" id="GO:0032259">
    <property type="term" value="P:methylation"/>
    <property type="evidence" value="ECO:0007669"/>
    <property type="project" value="UniProtKB-KW"/>
</dbReference>
<proteinExistence type="inferred from homology"/>
<dbReference type="HAMAP" id="MF_00787">
    <property type="entry name" value="CbiD"/>
    <property type="match status" value="1"/>
</dbReference>
<dbReference type="AlphaFoldDB" id="A0A7T1AMV5"/>
<protein>
    <recommendedName>
        <fullName evidence="5">Cobalt-precorrin-5B C(1)-methyltransferase</fullName>
        <ecNumber evidence="5">2.1.1.195</ecNumber>
    </recommendedName>
    <alternativeName>
        <fullName evidence="5">Cobalt-precorrin-6A synthase</fullName>
    </alternativeName>
</protein>
<dbReference type="NCBIfam" id="TIGR00312">
    <property type="entry name" value="cbiD"/>
    <property type="match status" value="1"/>
</dbReference>
<evidence type="ECO:0000256" key="2">
    <source>
        <dbReference type="ARBA" id="ARBA00022603"/>
    </source>
</evidence>
<dbReference type="Pfam" id="PF01888">
    <property type="entry name" value="CbiD"/>
    <property type="match status" value="1"/>
</dbReference>
<dbReference type="EC" id="2.1.1.195" evidence="5"/>
<comment type="function">
    <text evidence="5">Catalyzes the methylation of C-1 in cobalt-precorrin-5B to form cobalt-precorrin-6A.</text>
</comment>
<keyword evidence="3 5" id="KW-0808">Transferase</keyword>
<evidence type="ECO:0000256" key="3">
    <source>
        <dbReference type="ARBA" id="ARBA00022679"/>
    </source>
</evidence>
<dbReference type="SUPFAM" id="SSF111342">
    <property type="entry name" value="CbiD-like"/>
    <property type="match status" value="1"/>
</dbReference>
<dbReference type="Proteomes" id="UP000594463">
    <property type="component" value="Chromosome"/>
</dbReference>
<dbReference type="InterPro" id="IPR036074">
    <property type="entry name" value="CbiD_sf"/>
</dbReference>
<gene>
    <name evidence="5 6" type="primary">cbiD</name>
    <name evidence="6" type="ORF">RT761_02060</name>
</gene>
<evidence type="ECO:0000256" key="4">
    <source>
        <dbReference type="ARBA" id="ARBA00022691"/>
    </source>
</evidence>
<dbReference type="RefSeq" id="WP_218111325.1">
    <property type="nucleotide sequence ID" value="NZ_CP065383.1"/>
</dbReference>
<dbReference type="InterPro" id="IPR002748">
    <property type="entry name" value="CbiD"/>
</dbReference>
<evidence type="ECO:0000313" key="7">
    <source>
        <dbReference type="Proteomes" id="UP000594463"/>
    </source>
</evidence>
<accession>A0A7T1AMV5</accession>
<evidence type="ECO:0000256" key="1">
    <source>
        <dbReference type="ARBA" id="ARBA00022573"/>
    </source>
</evidence>
<dbReference type="PANTHER" id="PTHR35863">
    <property type="entry name" value="COBALT-PRECORRIN-5B C(1)-METHYLTRANSFERASE"/>
    <property type="match status" value="1"/>
</dbReference>
<dbReference type="Gene3D" id="3.30.2110.10">
    <property type="entry name" value="CbiD-like"/>
    <property type="match status" value="1"/>
</dbReference>
<sequence>MKLGITTGTCASAAALGALFKALGKDPSYVKTQLPNGEYIDVEIIQVGVRSDGHYFSMVKKYAGDDPDVTDGILIGASLLLRPGKQNISIIGGEGVGKVTKPGLYLEPGEWAINPVPKKQITDNLLRFLPKYWDLQVEIYVPNGSKIATQTFNSELGIEGGISILGTTGRVFPMSQSSFMETIRLQIRQRIALGFPTLVLVPGNYGEKFAQSLGWDSQYIIRTSGYIGFALDTARIEKAKRIVVIGQIGKMVKIAGGIFNTHNQVADARREILFAHLVRFGLPTQFFDDIWLATTAEQVSQILISWPTAAQFWDYLAHEITRKINKRIKGELSVEVYIFSLKQGLLGKDVLDE</sequence>
<name>A0A7T1AMV5_ATRLM</name>
<organism evidence="6 7">
    <name type="scientific">Atribacter laminatus</name>
    <dbReference type="NCBI Taxonomy" id="2847778"/>
    <lineage>
        <taxon>Bacteria</taxon>
        <taxon>Pseudomonadati</taxon>
        <taxon>Atribacterota</taxon>
        <taxon>Atribacteria</taxon>
        <taxon>Atribacterales</taxon>
        <taxon>Atribacteraceae</taxon>
        <taxon>Atribacter</taxon>
    </lineage>
</organism>
<keyword evidence="7" id="KW-1185">Reference proteome</keyword>
<reference evidence="6 7" key="1">
    <citation type="journal article" date="2021" name="Nat. Commun.">
        <title>Isolation of a member of the candidate phylum Atribacteria reveals a unique cell membrane structure.</title>
        <authorList>
            <person name="Taiki K."/>
            <person name="Nobu M.K."/>
            <person name="Kusada H."/>
            <person name="Meng X.-Y."/>
            <person name="Hosoki N."/>
            <person name="Uematsu K."/>
            <person name="Yoshioka H."/>
            <person name="Kamagata Y."/>
            <person name="Tamaki H."/>
        </authorList>
    </citation>
    <scope>NUCLEOTIDE SEQUENCE [LARGE SCALE GENOMIC DNA]</scope>
    <source>
        <strain evidence="6 7">RT761</strain>
    </source>
</reference>
<dbReference type="GO" id="GO:0008168">
    <property type="term" value="F:methyltransferase activity"/>
    <property type="evidence" value="ECO:0007669"/>
    <property type="project" value="UniProtKB-UniRule"/>
</dbReference>
<comment type="catalytic activity">
    <reaction evidence="5">
        <text>Co-precorrin-5B + S-adenosyl-L-methionine = Co-precorrin-6A + S-adenosyl-L-homocysteine</text>
        <dbReference type="Rhea" id="RHEA:26285"/>
        <dbReference type="ChEBI" id="CHEBI:57856"/>
        <dbReference type="ChEBI" id="CHEBI:59789"/>
        <dbReference type="ChEBI" id="CHEBI:60063"/>
        <dbReference type="ChEBI" id="CHEBI:60064"/>
        <dbReference type="EC" id="2.1.1.195"/>
    </reaction>
</comment>
<dbReference type="PANTHER" id="PTHR35863:SF1">
    <property type="entry name" value="COBALT-PRECORRIN-5B C(1)-METHYLTRANSFERASE"/>
    <property type="match status" value="1"/>
</dbReference>
<dbReference type="KEGG" id="alam:RT761_02060"/>
<keyword evidence="1 5" id="KW-0169">Cobalamin biosynthesis</keyword>
<dbReference type="UniPathway" id="UPA00148">
    <property type="reaction ID" value="UER00227"/>
</dbReference>
<evidence type="ECO:0000256" key="5">
    <source>
        <dbReference type="HAMAP-Rule" id="MF_00787"/>
    </source>
</evidence>
<dbReference type="PIRSF" id="PIRSF026782">
    <property type="entry name" value="CbiD"/>
    <property type="match status" value="1"/>
</dbReference>
<comment type="similarity">
    <text evidence="5">Belongs to the CbiD family.</text>
</comment>
<keyword evidence="4 5" id="KW-0949">S-adenosyl-L-methionine</keyword>
<comment type="pathway">
    <text evidence="5">Cofactor biosynthesis; adenosylcobalamin biosynthesis; cob(II)yrinate a,c-diamide from sirohydrochlorin (anaerobic route): step 6/10.</text>
</comment>
<keyword evidence="2 5" id="KW-0489">Methyltransferase</keyword>
<evidence type="ECO:0000313" key="6">
    <source>
        <dbReference type="EMBL" id="QPM68834.1"/>
    </source>
</evidence>
<dbReference type="GO" id="GO:0019251">
    <property type="term" value="P:anaerobic cobalamin biosynthetic process"/>
    <property type="evidence" value="ECO:0007669"/>
    <property type="project" value="UniProtKB-UniRule"/>
</dbReference>
<dbReference type="EMBL" id="CP065383">
    <property type="protein sequence ID" value="QPM68834.1"/>
    <property type="molecule type" value="Genomic_DNA"/>
</dbReference>